<reference evidence="1 2" key="2">
    <citation type="journal article" date="2022" name="Mol. Ecol. Resour.">
        <title>The genomes of chicory, endive, great burdock and yacon provide insights into Asteraceae paleo-polyploidization history and plant inulin production.</title>
        <authorList>
            <person name="Fan W."/>
            <person name="Wang S."/>
            <person name="Wang H."/>
            <person name="Wang A."/>
            <person name="Jiang F."/>
            <person name="Liu H."/>
            <person name="Zhao H."/>
            <person name="Xu D."/>
            <person name="Zhang Y."/>
        </authorList>
    </citation>
    <scope>NUCLEOTIDE SEQUENCE [LARGE SCALE GENOMIC DNA]</scope>
    <source>
        <strain evidence="2">cv. Yunnan</strain>
        <tissue evidence="1">Leaves</tissue>
    </source>
</reference>
<organism evidence="1 2">
    <name type="scientific">Smallanthus sonchifolius</name>
    <dbReference type="NCBI Taxonomy" id="185202"/>
    <lineage>
        <taxon>Eukaryota</taxon>
        <taxon>Viridiplantae</taxon>
        <taxon>Streptophyta</taxon>
        <taxon>Embryophyta</taxon>
        <taxon>Tracheophyta</taxon>
        <taxon>Spermatophyta</taxon>
        <taxon>Magnoliopsida</taxon>
        <taxon>eudicotyledons</taxon>
        <taxon>Gunneridae</taxon>
        <taxon>Pentapetalae</taxon>
        <taxon>asterids</taxon>
        <taxon>campanulids</taxon>
        <taxon>Asterales</taxon>
        <taxon>Asteraceae</taxon>
        <taxon>Asteroideae</taxon>
        <taxon>Heliantheae alliance</taxon>
        <taxon>Millerieae</taxon>
        <taxon>Smallanthus</taxon>
    </lineage>
</organism>
<gene>
    <name evidence="1" type="ORF">L1987_42413</name>
</gene>
<protein>
    <submittedName>
        <fullName evidence="1">Uncharacterized protein</fullName>
    </submittedName>
</protein>
<reference evidence="2" key="1">
    <citation type="journal article" date="2022" name="Mol. Ecol. Resour.">
        <title>The genomes of chicory, endive, great burdock and yacon provide insights into Asteraceae palaeo-polyploidization history and plant inulin production.</title>
        <authorList>
            <person name="Fan W."/>
            <person name="Wang S."/>
            <person name="Wang H."/>
            <person name="Wang A."/>
            <person name="Jiang F."/>
            <person name="Liu H."/>
            <person name="Zhao H."/>
            <person name="Xu D."/>
            <person name="Zhang Y."/>
        </authorList>
    </citation>
    <scope>NUCLEOTIDE SEQUENCE [LARGE SCALE GENOMIC DNA]</scope>
    <source>
        <strain evidence="2">cv. Yunnan</strain>
    </source>
</reference>
<accession>A0ACB9GJZ3</accession>
<name>A0ACB9GJZ3_9ASTR</name>
<proteinExistence type="predicted"/>
<dbReference type="Proteomes" id="UP001056120">
    <property type="component" value="Linkage Group LG14"/>
</dbReference>
<evidence type="ECO:0000313" key="1">
    <source>
        <dbReference type="EMBL" id="KAI3783335.1"/>
    </source>
</evidence>
<dbReference type="EMBL" id="CM042031">
    <property type="protein sequence ID" value="KAI3783335.1"/>
    <property type="molecule type" value="Genomic_DNA"/>
</dbReference>
<evidence type="ECO:0000313" key="2">
    <source>
        <dbReference type="Proteomes" id="UP001056120"/>
    </source>
</evidence>
<keyword evidence="2" id="KW-1185">Reference proteome</keyword>
<sequence length="197" mass="22487">MLIKRTFNIKEMALAELIGNLDIFELDAKKREKNQMSYSGKDGFRGKVGGIEKKVEVVVEKVVAEEKMADKVEEVKNVRMMNEENAEKVEFVKQQVIVEEKAKQSELKNVDVEEVSKEMIQGFMVQNAHVHTQIKRINNELKKNEVAYKVQLEGVSASVVVEDVRDDFDPTFGLCFKKFSADEKLDVCSNKLDVNLV</sequence>
<comment type="caution">
    <text evidence="1">The sequence shown here is derived from an EMBL/GenBank/DDBJ whole genome shotgun (WGS) entry which is preliminary data.</text>
</comment>